<dbReference type="EC" id="3.4.19.12" evidence="6"/>
<dbReference type="OMA" id="MHFNDHT"/>
<feature type="domain" description="USP" evidence="8">
    <location>
        <begin position="197"/>
        <end position="501"/>
    </location>
</feature>
<comment type="catalytic activity">
    <reaction evidence="1 6">
        <text>Thiol-dependent hydrolysis of ester, thioester, amide, peptide and isopeptide bonds formed by the C-terminal Gly of ubiquitin (a 76-residue protein attached to proteins as an intracellular targeting signal).</text>
        <dbReference type="EC" id="3.4.19.12"/>
    </reaction>
</comment>
<dbReference type="InterPro" id="IPR013083">
    <property type="entry name" value="Znf_RING/FYVE/PHD"/>
</dbReference>
<dbReference type="VEuPathDB" id="VectorBase:PHUM244170"/>
<dbReference type="GeneID" id="8230785"/>
<reference evidence="10" key="1">
    <citation type="submission" date="2007-04" db="EMBL/GenBank/DDBJ databases">
        <title>Annotation of Pediculus humanus corporis strain USDA.</title>
        <authorList>
            <person name="Kirkness E."/>
            <person name="Hannick L."/>
            <person name="Hass B."/>
            <person name="Bruggner R."/>
            <person name="Lawson D."/>
            <person name="Bidwell S."/>
            <person name="Joardar V."/>
            <person name="Caler E."/>
            <person name="Walenz B."/>
            <person name="Inman J."/>
            <person name="Schobel S."/>
            <person name="Galinsky K."/>
            <person name="Amedeo P."/>
            <person name="Strausberg R."/>
        </authorList>
    </citation>
    <scope>NUCLEOTIDE SEQUENCE</scope>
    <source>
        <strain evidence="10">USDA</strain>
    </source>
</reference>
<feature type="compositionally biased region" description="Acidic residues" evidence="7">
    <location>
        <begin position="113"/>
        <end position="122"/>
    </location>
</feature>
<dbReference type="SUPFAM" id="SSF54001">
    <property type="entry name" value="Cysteine proteinases"/>
    <property type="match status" value="1"/>
</dbReference>
<keyword evidence="4" id="KW-0862">Zinc</keyword>
<evidence type="ECO:0000313" key="12">
    <source>
        <dbReference type="Proteomes" id="UP000009046"/>
    </source>
</evidence>
<dbReference type="InterPro" id="IPR001607">
    <property type="entry name" value="Znf_UBP"/>
</dbReference>
<evidence type="ECO:0000256" key="4">
    <source>
        <dbReference type="ARBA" id="ARBA00022833"/>
    </source>
</evidence>
<evidence type="ECO:0000256" key="1">
    <source>
        <dbReference type="ARBA" id="ARBA00000707"/>
    </source>
</evidence>
<evidence type="ECO:0000313" key="10">
    <source>
        <dbReference type="EMBL" id="EEB13512.1"/>
    </source>
</evidence>
<dbReference type="Gene3D" id="3.90.70.10">
    <property type="entry name" value="Cysteine proteinases"/>
    <property type="match status" value="2"/>
</dbReference>
<dbReference type="HOGENOM" id="CLU_008279_13_2_1"/>
<sequence length="511" mass="59082">MECPHLIENVKIDIILGDKTQELGKDKECAVCSNEINPWLCLYCGLIHCGRYVNGHAREHSIKAKQHCVCMDVENYSVFCYVCDEYVNNDAENKDISRIRQILRDRKQREPDSESLENDEVGEFNNSSTPNSLIDDDQASWKSGNSDLLGRETQENSRSLRPRFRKRSHSNDSCNENTTKIHCTRPRPSREKKTPLVGLRNLGNTCFMNAVLQSLSNIQEFCLYFKQLPSLERNTNGRKVYHSTRSIKEISEELIAEELRKVLISLNQGDGKEAISPNELFSAIWKVVPRFRGYQQQDAHEFLRYMLDRLHTELLSLLPDETLRDNIPDKYLYSQKKTKDLDETLPPCTIADCLTSFIEVEELAETELYYCNNCKSKQRSTKRFWIRRLPNVLCLHLKRFRWNSHFRTKIDTEIVFPTTALDMSQFVLSNIHETRQSGAGTNLYDLAAVIVHHGSGVGCGHYTAFAINDGEWFHFNDSTVRPTGQATVAKCKPYILFYIRREFTLPRVQNS</sequence>
<dbReference type="PROSITE" id="PS00972">
    <property type="entry name" value="USP_1"/>
    <property type="match status" value="1"/>
</dbReference>
<gene>
    <name evidence="11" type="primary">8230785</name>
    <name evidence="10" type="ORF">Phum_PHUM244170</name>
</gene>
<reference evidence="10" key="2">
    <citation type="submission" date="2007-04" db="EMBL/GenBank/DDBJ databases">
        <title>The genome of the human body louse.</title>
        <authorList>
            <consortium name="The Human Body Louse Genome Consortium"/>
            <person name="Kirkness E."/>
            <person name="Walenz B."/>
            <person name="Hass B."/>
            <person name="Bruggner R."/>
            <person name="Strausberg R."/>
        </authorList>
    </citation>
    <scope>NUCLEOTIDE SEQUENCE</scope>
    <source>
        <strain evidence="10">USDA</strain>
    </source>
</reference>
<dbReference type="CTD" id="8230785"/>
<dbReference type="PROSITE" id="PS50271">
    <property type="entry name" value="ZF_UBP"/>
    <property type="match status" value="1"/>
</dbReference>
<dbReference type="SMART" id="SM00290">
    <property type="entry name" value="ZnF_UBP"/>
    <property type="match status" value="1"/>
</dbReference>
<feature type="region of interest" description="Disordered" evidence="7">
    <location>
        <begin position="106"/>
        <end position="194"/>
    </location>
</feature>
<feature type="domain" description="UBP-type" evidence="9">
    <location>
        <begin position="1"/>
        <end position="110"/>
    </location>
</feature>
<dbReference type="EMBL" id="DS235222">
    <property type="protein sequence ID" value="EEB13512.1"/>
    <property type="molecule type" value="Genomic_DNA"/>
</dbReference>
<dbReference type="MEROPS" id="C19.026"/>
<reference evidence="11" key="3">
    <citation type="submission" date="2021-02" db="UniProtKB">
        <authorList>
            <consortium name="EnsemblMetazoa"/>
        </authorList>
    </citation>
    <scope>IDENTIFICATION</scope>
    <source>
        <strain evidence="11">USDA</strain>
    </source>
</reference>
<dbReference type="SUPFAM" id="SSF57850">
    <property type="entry name" value="RING/U-box"/>
    <property type="match status" value="1"/>
</dbReference>
<keyword evidence="6" id="KW-0645">Protease</keyword>
<evidence type="ECO:0000259" key="9">
    <source>
        <dbReference type="PROSITE" id="PS50271"/>
    </source>
</evidence>
<evidence type="ECO:0000256" key="3">
    <source>
        <dbReference type="ARBA" id="ARBA00022771"/>
    </source>
</evidence>
<accession>E0VJF6</accession>
<dbReference type="PROSITE" id="PS00973">
    <property type="entry name" value="USP_2"/>
    <property type="match status" value="1"/>
</dbReference>
<evidence type="ECO:0000256" key="7">
    <source>
        <dbReference type="SAM" id="MobiDB-lite"/>
    </source>
</evidence>
<dbReference type="InterPro" id="IPR018200">
    <property type="entry name" value="USP_CS"/>
</dbReference>
<dbReference type="Pfam" id="PF00443">
    <property type="entry name" value="UCH"/>
    <property type="match status" value="1"/>
</dbReference>
<dbReference type="InParanoid" id="E0VJF6"/>
<protein>
    <recommendedName>
        <fullName evidence="6">Ubiquitin carboxyl-terminal hydrolase</fullName>
        <ecNumber evidence="6">3.4.19.12</ecNumber>
    </recommendedName>
</protein>
<dbReference type="EMBL" id="AAZO01002830">
    <property type="status" value="NOT_ANNOTATED_CDS"/>
    <property type="molecule type" value="Genomic_DNA"/>
</dbReference>
<dbReference type="Pfam" id="PF02148">
    <property type="entry name" value="zf-UBP"/>
    <property type="match status" value="1"/>
</dbReference>
<dbReference type="InterPro" id="IPR001394">
    <property type="entry name" value="Peptidase_C19_UCH"/>
</dbReference>
<comment type="similarity">
    <text evidence="6">Belongs to the peptidase C19 family.</text>
</comment>
<dbReference type="KEGG" id="phu:Phum_PHUM244170"/>
<dbReference type="InterPro" id="IPR050185">
    <property type="entry name" value="Ub_carboxyl-term_hydrolase"/>
</dbReference>
<dbReference type="InterPro" id="IPR038765">
    <property type="entry name" value="Papain-like_cys_pep_sf"/>
</dbReference>
<dbReference type="OrthoDB" id="21192at2759"/>
<keyword evidence="12" id="KW-1185">Reference proteome</keyword>
<dbReference type="eggNOG" id="KOG1867">
    <property type="taxonomic scope" value="Eukaryota"/>
</dbReference>
<dbReference type="Gene3D" id="3.30.40.10">
    <property type="entry name" value="Zinc/RING finger domain, C3HC4 (zinc finger)"/>
    <property type="match status" value="1"/>
</dbReference>
<evidence type="ECO:0000256" key="2">
    <source>
        <dbReference type="ARBA" id="ARBA00022723"/>
    </source>
</evidence>
<dbReference type="GO" id="GO:0004843">
    <property type="term" value="F:cysteine-type deubiquitinase activity"/>
    <property type="evidence" value="ECO:0007669"/>
    <property type="project" value="UniProtKB-UniRule"/>
</dbReference>
<keyword evidence="3 5" id="KW-0863">Zinc-finger</keyword>
<name>E0VJF6_PEDHC</name>
<evidence type="ECO:0000256" key="5">
    <source>
        <dbReference type="PROSITE-ProRule" id="PRU00502"/>
    </source>
</evidence>
<dbReference type="GO" id="GO:0008270">
    <property type="term" value="F:zinc ion binding"/>
    <property type="evidence" value="ECO:0007669"/>
    <property type="project" value="UniProtKB-KW"/>
</dbReference>
<dbReference type="PANTHER" id="PTHR21646">
    <property type="entry name" value="UBIQUITIN CARBOXYL-TERMINAL HYDROLASE"/>
    <property type="match status" value="1"/>
</dbReference>
<dbReference type="Proteomes" id="UP000009046">
    <property type="component" value="Unassembled WGS sequence"/>
</dbReference>
<keyword evidence="6 10" id="KW-0378">Hydrolase</keyword>
<dbReference type="RefSeq" id="XP_002426250.1">
    <property type="nucleotide sequence ID" value="XM_002426205.1"/>
</dbReference>
<dbReference type="STRING" id="121224.E0VJF6"/>
<keyword evidence="2" id="KW-0479">Metal-binding</keyword>
<dbReference type="PROSITE" id="PS50235">
    <property type="entry name" value="USP_3"/>
    <property type="match status" value="1"/>
</dbReference>
<feature type="compositionally biased region" description="Polar residues" evidence="7">
    <location>
        <begin position="171"/>
        <end position="181"/>
    </location>
</feature>
<evidence type="ECO:0000313" key="11">
    <source>
        <dbReference type="EnsemblMetazoa" id="PHUM244170-PA"/>
    </source>
</evidence>
<dbReference type="EMBL" id="AAZO01002829">
    <property type="status" value="NOT_ANNOTATED_CDS"/>
    <property type="molecule type" value="Genomic_DNA"/>
</dbReference>
<dbReference type="PANTHER" id="PTHR21646:SF19">
    <property type="entry name" value="UBIQUITIN CARBOXYL-TERMINAL HYDROLASE 3"/>
    <property type="match status" value="1"/>
</dbReference>
<proteinExistence type="inferred from homology"/>
<dbReference type="InterPro" id="IPR028889">
    <property type="entry name" value="USP"/>
</dbReference>
<dbReference type="EnsemblMetazoa" id="PHUM244170-RA">
    <property type="protein sequence ID" value="PHUM244170-PA"/>
    <property type="gene ID" value="PHUM244170"/>
</dbReference>
<keyword evidence="6" id="KW-0833">Ubl conjugation pathway</keyword>
<keyword evidence="6" id="KW-0788">Thiol protease</keyword>
<dbReference type="GO" id="GO:0016579">
    <property type="term" value="P:protein deubiquitination"/>
    <property type="evidence" value="ECO:0007669"/>
    <property type="project" value="InterPro"/>
</dbReference>
<evidence type="ECO:0000256" key="6">
    <source>
        <dbReference type="RuleBase" id="RU366025"/>
    </source>
</evidence>
<evidence type="ECO:0000259" key="8">
    <source>
        <dbReference type="PROSITE" id="PS50235"/>
    </source>
</evidence>
<dbReference type="GO" id="GO:0006508">
    <property type="term" value="P:proteolysis"/>
    <property type="evidence" value="ECO:0007669"/>
    <property type="project" value="UniProtKB-KW"/>
</dbReference>
<organism>
    <name type="scientific">Pediculus humanus subsp. corporis</name>
    <name type="common">Body louse</name>
    <dbReference type="NCBI Taxonomy" id="121224"/>
    <lineage>
        <taxon>Eukaryota</taxon>
        <taxon>Metazoa</taxon>
        <taxon>Ecdysozoa</taxon>
        <taxon>Arthropoda</taxon>
        <taxon>Hexapoda</taxon>
        <taxon>Insecta</taxon>
        <taxon>Pterygota</taxon>
        <taxon>Neoptera</taxon>
        <taxon>Paraneoptera</taxon>
        <taxon>Psocodea</taxon>
        <taxon>Troctomorpha</taxon>
        <taxon>Phthiraptera</taxon>
        <taxon>Anoplura</taxon>
        <taxon>Pediculidae</taxon>
        <taxon>Pediculus</taxon>
    </lineage>
</organism>
<dbReference type="AlphaFoldDB" id="E0VJF6"/>